<dbReference type="InterPro" id="IPR023187">
    <property type="entry name" value="Tscrpt_reg_MarR-type_CS"/>
</dbReference>
<dbReference type="OrthoDB" id="3830756at2"/>
<proteinExistence type="predicted"/>
<feature type="region of interest" description="Disordered" evidence="4">
    <location>
        <begin position="1"/>
        <end position="122"/>
    </location>
</feature>
<evidence type="ECO:0000256" key="3">
    <source>
        <dbReference type="ARBA" id="ARBA00023163"/>
    </source>
</evidence>
<dbReference type="GO" id="GO:0006950">
    <property type="term" value="P:response to stress"/>
    <property type="evidence" value="ECO:0007669"/>
    <property type="project" value="TreeGrafter"/>
</dbReference>
<dbReference type="InterPro" id="IPR039422">
    <property type="entry name" value="MarR/SlyA-like"/>
</dbReference>
<dbReference type="PROSITE" id="PS50995">
    <property type="entry name" value="HTH_MARR_2"/>
    <property type="match status" value="1"/>
</dbReference>
<protein>
    <submittedName>
        <fullName evidence="6">MarR family transcriptional regulator</fullName>
    </submittedName>
</protein>
<evidence type="ECO:0000256" key="4">
    <source>
        <dbReference type="SAM" id="MobiDB-lite"/>
    </source>
</evidence>
<dbReference type="InterPro" id="IPR036388">
    <property type="entry name" value="WH-like_DNA-bd_sf"/>
</dbReference>
<feature type="domain" description="HTH marR-type" evidence="5">
    <location>
        <begin position="122"/>
        <end position="256"/>
    </location>
</feature>
<keyword evidence="7" id="KW-1185">Reference proteome</keyword>
<dbReference type="GO" id="GO:0003677">
    <property type="term" value="F:DNA binding"/>
    <property type="evidence" value="ECO:0007669"/>
    <property type="project" value="UniProtKB-KW"/>
</dbReference>
<name>A0A6L3VHN1_9ACTN</name>
<dbReference type="AlphaFoldDB" id="A0A6L3VHN1"/>
<feature type="compositionally biased region" description="Basic residues" evidence="4">
    <location>
        <begin position="28"/>
        <end position="38"/>
    </location>
</feature>
<evidence type="ECO:0000256" key="2">
    <source>
        <dbReference type="ARBA" id="ARBA00023125"/>
    </source>
</evidence>
<comment type="caution">
    <text evidence="6">The sequence shown here is derived from an EMBL/GenBank/DDBJ whole genome shotgun (WGS) entry which is preliminary data.</text>
</comment>
<feature type="compositionally biased region" description="Low complexity" evidence="4">
    <location>
        <begin position="39"/>
        <end position="52"/>
    </location>
</feature>
<dbReference type="InterPro" id="IPR000835">
    <property type="entry name" value="HTH_MarR-typ"/>
</dbReference>
<reference evidence="6 7" key="1">
    <citation type="submission" date="2019-09" db="EMBL/GenBank/DDBJ databases">
        <title>Actinomadura physcomitrii sp. nov., a novel actinomycete isolated from moss [Physcomitrium sphaericum (Ludw) Fuernr].</title>
        <authorList>
            <person name="Liu C."/>
            <person name="Zhuang X."/>
        </authorList>
    </citation>
    <scope>NUCLEOTIDE SEQUENCE [LARGE SCALE GENOMIC DNA]</scope>
    <source>
        <strain evidence="6 7">CYP1-1B</strain>
    </source>
</reference>
<dbReference type="SUPFAM" id="SSF46785">
    <property type="entry name" value="Winged helix' DNA-binding domain"/>
    <property type="match status" value="1"/>
</dbReference>
<dbReference type="Pfam" id="PF12802">
    <property type="entry name" value="MarR_2"/>
    <property type="match status" value="1"/>
</dbReference>
<accession>A0A6L3VHN1</accession>
<dbReference type="InterPro" id="IPR036390">
    <property type="entry name" value="WH_DNA-bd_sf"/>
</dbReference>
<evidence type="ECO:0000313" key="7">
    <source>
        <dbReference type="Proteomes" id="UP000483004"/>
    </source>
</evidence>
<dbReference type="GO" id="GO:0003700">
    <property type="term" value="F:DNA-binding transcription factor activity"/>
    <property type="evidence" value="ECO:0007669"/>
    <property type="project" value="InterPro"/>
</dbReference>
<keyword evidence="3" id="KW-0804">Transcription</keyword>
<sequence>MAGEARRSAARPAGPAPARRPVLDVGRPRHRGRARRPGRAAARGPGPAGRRPLTGVVVYRGLPSATRPVPAPPRRDARAGAVGGEARELHEKGGGVTQRRPRLSADDPAGEDPAGGGAGEVPDDVTAAVERVLSAAALLWSRADQGLEPAVSPIQLRAVEAIARFGRPNLGRLAEELGAIPSSASRLCDRLEAAGLVVRENAVADRREIIVRLSKQGERLYSELTGRRRAAVREVLAQLSPASRGRLIDALTEFDLARERQDAGSSEAVGSRTA</sequence>
<organism evidence="6 7">
    <name type="scientific">Actinomadura montaniterrae</name>
    <dbReference type="NCBI Taxonomy" id="1803903"/>
    <lineage>
        <taxon>Bacteria</taxon>
        <taxon>Bacillati</taxon>
        <taxon>Actinomycetota</taxon>
        <taxon>Actinomycetes</taxon>
        <taxon>Streptosporangiales</taxon>
        <taxon>Thermomonosporaceae</taxon>
        <taxon>Actinomadura</taxon>
    </lineage>
</organism>
<evidence type="ECO:0000259" key="5">
    <source>
        <dbReference type="PROSITE" id="PS50995"/>
    </source>
</evidence>
<evidence type="ECO:0000313" key="6">
    <source>
        <dbReference type="EMBL" id="KAB2363674.1"/>
    </source>
</evidence>
<keyword evidence="1" id="KW-0805">Transcription regulation</keyword>
<dbReference type="PROSITE" id="PS01117">
    <property type="entry name" value="HTH_MARR_1"/>
    <property type="match status" value="1"/>
</dbReference>
<dbReference type="SMART" id="SM00347">
    <property type="entry name" value="HTH_MARR"/>
    <property type="match status" value="1"/>
</dbReference>
<gene>
    <name evidence="6" type="ORF">F9B16_42640</name>
</gene>
<dbReference type="Gene3D" id="1.10.10.10">
    <property type="entry name" value="Winged helix-like DNA-binding domain superfamily/Winged helix DNA-binding domain"/>
    <property type="match status" value="1"/>
</dbReference>
<dbReference type="EMBL" id="WBMR01000236">
    <property type="protein sequence ID" value="KAB2363674.1"/>
    <property type="molecule type" value="Genomic_DNA"/>
</dbReference>
<dbReference type="Proteomes" id="UP000483004">
    <property type="component" value="Unassembled WGS sequence"/>
</dbReference>
<keyword evidence="2" id="KW-0238">DNA-binding</keyword>
<evidence type="ECO:0000256" key="1">
    <source>
        <dbReference type="ARBA" id="ARBA00023015"/>
    </source>
</evidence>
<dbReference type="PANTHER" id="PTHR33164:SF94">
    <property type="entry name" value="TRANSCRIPTIONAL REGULATORY PROTEIN-RELATED"/>
    <property type="match status" value="1"/>
</dbReference>
<dbReference type="PANTHER" id="PTHR33164">
    <property type="entry name" value="TRANSCRIPTIONAL REGULATOR, MARR FAMILY"/>
    <property type="match status" value="1"/>
</dbReference>
<feature type="compositionally biased region" description="Low complexity" evidence="4">
    <location>
        <begin position="10"/>
        <end position="20"/>
    </location>
</feature>